<protein>
    <submittedName>
        <fullName evidence="1">Uncharacterized protein</fullName>
    </submittedName>
</protein>
<reference evidence="1" key="1">
    <citation type="submission" date="2020-08" db="EMBL/GenBank/DDBJ databases">
        <title>Genome sequencing and assembly of the red palm weevil Rhynchophorus ferrugineus.</title>
        <authorList>
            <person name="Dias G.B."/>
            <person name="Bergman C.M."/>
            <person name="Manee M."/>
        </authorList>
    </citation>
    <scope>NUCLEOTIDE SEQUENCE</scope>
    <source>
        <strain evidence="1">AA-2017</strain>
        <tissue evidence="1">Whole larva</tissue>
    </source>
</reference>
<organism evidence="1 2">
    <name type="scientific">Rhynchophorus ferrugineus</name>
    <name type="common">Red palm weevil</name>
    <name type="synonym">Curculio ferrugineus</name>
    <dbReference type="NCBI Taxonomy" id="354439"/>
    <lineage>
        <taxon>Eukaryota</taxon>
        <taxon>Metazoa</taxon>
        <taxon>Ecdysozoa</taxon>
        <taxon>Arthropoda</taxon>
        <taxon>Hexapoda</taxon>
        <taxon>Insecta</taxon>
        <taxon>Pterygota</taxon>
        <taxon>Neoptera</taxon>
        <taxon>Endopterygota</taxon>
        <taxon>Coleoptera</taxon>
        <taxon>Polyphaga</taxon>
        <taxon>Cucujiformia</taxon>
        <taxon>Curculionidae</taxon>
        <taxon>Dryophthorinae</taxon>
        <taxon>Rhynchophorus</taxon>
    </lineage>
</organism>
<evidence type="ECO:0000313" key="2">
    <source>
        <dbReference type="Proteomes" id="UP000625711"/>
    </source>
</evidence>
<gene>
    <name evidence="1" type="ORF">GWI33_006582</name>
</gene>
<accession>A0A834MCW7</accession>
<comment type="caution">
    <text evidence="1">The sequence shown here is derived from an EMBL/GenBank/DDBJ whole genome shotgun (WGS) entry which is preliminary data.</text>
</comment>
<dbReference type="EMBL" id="JAACXV010000329">
    <property type="protein sequence ID" value="KAF7279956.1"/>
    <property type="molecule type" value="Genomic_DNA"/>
</dbReference>
<proteinExistence type="predicted"/>
<name>A0A834MCW7_RHYFE</name>
<dbReference type="OrthoDB" id="6147158at2759"/>
<dbReference type="AlphaFoldDB" id="A0A834MCW7"/>
<sequence length="141" mass="15397">MDIAPIAPHHSLQSQVIRERKQALSRFRSSPTLLLTNLIAFKHIRALARRTITNGKLLSWSTFAKSLNYSSSSTDFSNRVGKFKSRSSNSIAGLYSEGAWNSNPSVIPNILAKHFASVSGNDNHSTSQPFSGFAGSTSNPF</sequence>
<evidence type="ECO:0000313" key="1">
    <source>
        <dbReference type="EMBL" id="KAF7279956.1"/>
    </source>
</evidence>
<dbReference type="Proteomes" id="UP000625711">
    <property type="component" value="Unassembled WGS sequence"/>
</dbReference>
<keyword evidence="2" id="KW-1185">Reference proteome</keyword>